<dbReference type="RefSeq" id="WP_179975563.1">
    <property type="nucleotide sequence ID" value="NZ_CP049075.1"/>
</dbReference>
<keyword evidence="2" id="KW-1185">Reference proteome</keyword>
<dbReference type="KEGG" id="cinf:CINF_0408"/>
<dbReference type="Proteomes" id="UP000509414">
    <property type="component" value="Chromosome"/>
</dbReference>
<accession>A0A7H9CFN4</accession>
<reference evidence="1 2" key="1">
    <citation type="submission" date="2020-02" db="EMBL/GenBank/DDBJ databases">
        <title>Complete genome sequence of the novel Campylobacter species Candidatus Campylobacter infans.</title>
        <authorList>
            <person name="Duim B."/>
            <person name="Zomer A."/>
            <person name="van der Graaf L."/>
            <person name="Wagenaar J."/>
        </authorList>
    </citation>
    <scope>NUCLEOTIDE SEQUENCE [LARGE SCALE GENOMIC DNA]</scope>
    <source>
        <strain evidence="1 2">19S00001</strain>
    </source>
</reference>
<dbReference type="EMBL" id="CP049075">
    <property type="protein sequence ID" value="QLI04943.1"/>
    <property type="molecule type" value="Genomic_DNA"/>
</dbReference>
<evidence type="ECO:0000313" key="2">
    <source>
        <dbReference type="Proteomes" id="UP000509414"/>
    </source>
</evidence>
<organism evidence="1 2">
    <name type="scientific">Candidatus Campylobacter infans</name>
    <dbReference type="NCBI Taxonomy" id="2561898"/>
    <lineage>
        <taxon>Bacteria</taxon>
        <taxon>Pseudomonadati</taxon>
        <taxon>Campylobacterota</taxon>
        <taxon>Epsilonproteobacteria</taxon>
        <taxon>Campylobacterales</taxon>
        <taxon>Campylobacteraceae</taxon>
        <taxon>Campylobacter</taxon>
    </lineage>
</organism>
<sequence length="141" mass="15449">MKKAFSVVEFSFMILILSILASVAVSKFSAIKDDAEVIKAASDLSTAVTDIATYYIVNGEFNDNLHAMTEAVDENGHIFANKNISCVSISVPDKNAREFNVSIDDKNALCVALKDSKKIKNLCKDNVANCKIKIEDLQVAW</sequence>
<proteinExistence type="predicted"/>
<dbReference type="SUPFAM" id="SSF54523">
    <property type="entry name" value="Pili subunits"/>
    <property type="match status" value="1"/>
</dbReference>
<dbReference type="Gene3D" id="3.30.700.10">
    <property type="entry name" value="Glycoprotein, Type 4 Pilin"/>
    <property type="match status" value="1"/>
</dbReference>
<dbReference type="AlphaFoldDB" id="A0A7H9CFN4"/>
<gene>
    <name evidence="1" type="ORF">CINF_0408</name>
</gene>
<dbReference type="InterPro" id="IPR045584">
    <property type="entry name" value="Pilin-like"/>
</dbReference>
<protein>
    <submittedName>
        <fullName evidence="1">Putative type II secretion system protein</fullName>
    </submittedName>
</protein>
<name>A0A7H9CFN4_9BACT</name>
<evidence type="ECO:0000313" key="1">
    <source>
        <dbReference type="EMBL" id="QLI04943.1"/>
    </source>
</evidence>